<dbReference type="InterPro" id="IPR015425">
    <property type="entry name" value="FH2_Formin"/>
</dbReference>
<reference evidence="8 9" key="1">
    <citation type="submission" date="2020-08" db="EMBL/GenBank/DDBJ databases">
        <title>Plant Genome Project.</title>
        <authorList>
            <person name="Zhang R.-G."/>
        </authorList>
    </citation>
    <scope>NUCLEOTIDE SEQUENCE [LARGE SCALE GENOMIC DNA]</scope>
    <source>
        <tissue evidence="8">Rhizome</tissue>
    </source>
</reference>
<evidence type="ECO:0000256" key="6">
    <source>
        <dbReference type="SAM" id="Phobius"/>
    </source>
</evidence>
<dbReference type="PANTHER" id="PTHR23213">
    <property type="entry name" value="FORMIN-RELATED"/>
    <property type="match status" value="1"/>
</dbReference>
<dbReference type="PROSITE" id="PS51444">
    <property type="entry name" value="FH2"/>
    <property type="match status" value="1"/>
</dbReference>
<dbReference type="AlphaFoldDB" id="A0A8J5F5K1"/>
<dbReference type="PANTHER" id="PTHR23213:SF368">
    <property type="entry name" value="HISTONE H3-K79 METHYLTRANSFERASE"/>
    <property type="match status" value="1"/>
</dbReference>
<evidence type="ECO:0000256" key="3">
    <source>
        <dbReference type="ARBA" id="ARBA00025793"/>
    </source>
</evidence>
<feature type="domain" description="FH2" evidence="7">
    <location>
        <begin position="425"/>
        <end position="878"/>
    </location>
</feature>
<feature type="compositionally biased region" description="Pro residues" evidence="5">
    <location>
        <begin position="294"/>
        <end position="309"/>
    </location>
</feature>
<dbReference type="SUPFAM" id="SSF101447">
    <property type="entry name" value="Formin homology 2 domain (FH2 domain)"/>
    <property type="match status" value="1"/>
</dbReference>
<keyword evidence="6" id="KW-0472">Membrane</keyword>
<protein>
    <recommendedName>
        <fullName evidence="4">Formin-like protein</fullName>
    </recommendedName>
</protein>
<feature type="transmembrane region" description="Helical" evidence="6">
    <location>
        <begin position="92"/>
        <end position="113"/>
    </location>
</feature>
<feature type="compositionally biased region" description="Low complexity" evidence="5">
    <location>
        <begin position="24"/>
        <end position="48"/>
    </location>
</feature>
<organism evidence="8 9">
    <name type="scientific">Zingiber officinale</name>
    <name type="common">Ginger</name>
    <name type="synonym">Amomum zingiber</name>
    <dbReference type="NCBI Taxonomy" id="94328"/>
    <lineage>
        <taxon>Eukaryota</taxon>
        <taxon>Viridiplantae</taxon>
        <taxon>Streptophyta</taxon>
        <taxon>Embryophyta</taxon>
        <taxon>Tracheophyta</taxon>
        <taxon>Spermatophyta</taxon>
        <taxon>Magnoliopsida</taxon>
        <taxon>Liliopsida</taxon>
        <taxon>Zingiberales</taxon>
        <taxon>Zingiberaceae</taxon>
        <taxon>Zingiber</taxon>
    </lineage>
</organism>
<feature type="region of interest" description="Disordered" evidence="5">
    <location>
        <begin position="159"/>
        <end position="234"/>
    </location>
</feature>
<comment type="subcellular location">
    <subcellularLocation>
        <location evidence="1">Membrane</location>
        <topology evidence="1">Single-pass membrane protein</topology>
    </subcellularLocation>
</comment>
<feature type="compositionally biased region" description="Basic and acidic residues" evidence="5">
    <location>
        <begin position="420"/>
        <end position="430"/>
    </location>
</feature>
<dbReference type="GO" id="GO:0016020">
    <property type="term" value="C:membrane"/>
    <property type="evidence" value="ECO:0007669"/>
    <property type="project" value="UniProtKB-SubCell"/>
</dbReference>
<accession>A0A8J5F5K1</accession>
<evidence type="ECO:0000256" key="5">
    <source>
        <dbReference type="SAM" id="MobiDB-lite"/>
    </source>
</evidence>
<evidence type="ECO:0000256" key="1">
    <source>
        <dbReference type="ARBA" id="ARBA00004167"/>
    </source>
</evidence>
<evidence type="ECO:0000313" key="9">
    <source>
        <dbReference type="Proteomes" id="UP000734854"/>
    </source>
</evidence>
<feature type="region of interest" description="Disordered" evidence="5">
    <location>
        <begin position="354"/>
        <end position="430"/>
    </location>
</feature>
<dbReference type="SMART" id="SM00498">
    <property type="entry name" value="FH2"/>
    <property type="match status" value="1"/>
</dbReference>
<proteinExistence type="inferred from homology"/>
<keyword evidence="6" id="KW-0812">Transmembrane</keyword>
<feature type="compositionally biased region" description="Basic and acidic residues" evidence="5">
    <location>
        <begin position="393"/>
        <end position="412"/>
    </location>
</feature>
<dbReference type="Gene3D" id="1.20.58.2220">
    <property type="entry name" value="Formin, FH2 domain"/>
    <property type="match status" value="1"/>
</dbReference>
<keyword evidence="9" id="KW-1185">Reference proteome</keyword>
<dbReference type="Proteomes" id="UP000734854">
    <property type="component" value="Unassembled WGS sequence"/>
</dbReference>
<feature type="compositionally biased region" description="Pro residues" evidence="5">
    <location>
        <begin position="254"/>
        <end position="265"/>
    </location>
</feature>
<evidence type="ECO:0000256" key="2">
    <source>
        <dbReference type="ARBA" id="ARBA00022729"/>
    </source>
</evidence>
<name>A0A8J5F5K1_ZINOF</name>
<comment type="caution">
    <text evidence="8">The sequence shown here is derived from an EMBL/GenBank/DDBJ whole genome shotgun (WGS) entry which is preliminary data.</text>
</comment>
<dbReference type="InterPro" id="IPR027643">
    <property type="entry name" value="Formin-like_plant"/>
</dbReference>
<feature type="region of interest" description="Disordered" evidence="5">
    <location>
        <begin position="252"/>
        <end position="275"/>
    </location>
</feature>
<dbReference type="InterPro" id="IPR042201">
    <property type="entry name" value="FH2_Formin_sf"/>
</dbReference>
<keyword evidence="6" id="KW-1133">Transmembrane helix</keyword>
<feature type="region of interest" description="Disordered" evidence="5">
    <location>
        <begin position="16"/>
        <end position="48"/>
    </location>
</feature>
<gene>
    <name evidence="8" type="ORF">ZIOFF_062483</name>
</gene>
<feature type="compositionally biased region" description="Pro residues" evidence="5">
    <location>
        <begin position="370"/>
        <end position="385"/>
    </location>
</feature>
<evidence type="ECO:0000313" key="8">
    <source>
        <dbReference type="EMBL" id="KAG6479033.1"/>
    </source>
</evidence>
<comment type="similarity">
    <text evidence="3">Belongs to the formin-like family. Class-I subfamily.</text>
</comment>
<sequence>MPSPFHNRRALHVPFFPAPPPSSSSPFPKYPSASSSASSSSSSSASQPQQGFFPAYLAPPPPALPIFPANLSSLIFPASHSAPPRRGPATHLLLLPALLLPLLVLALAAAFFLRRIRPARGFDGRSDSLRLFQPDIAHPKPPPASSEFLYLGTLVDSRGHQNHPHSSSADAGLQVGPSAPLSKTGSPELRPLPPLSRQIPQGYGNADGGSSPAEEFYSPKVPSSLGNTSPPATVDKCGSAISTVSSISATLLSPSPPTIPSPPFGLSPSNSSGRSLKTMTERNLASGGVGFLYPPLPSPPPLRPMTPSPPKRKRASLPSPFTDKKKEFDGKIKTFDFSYPNPVESLYDNDFTHSHFATNVPSAPPQRQIPTPPPPPPPPPPPQPSRPYCFRDGPVRKLKDLQRPDLVPDKKVRNPSAFEESSKNAKDEEIPRPKLKPLLWDKVRASSDRTMVWDQLRSSSFQVNEEMIETLFIRNVTSSATEEMNKGRVLFPLTQENNVLDPKKSQNIAILLRALNVTKEEVCEALLEGNADSLGTELLETLLKMAPNKEEEHKLKEFKEDSVIKLGSAEKFLRAVLEIPFAFKRVEAMLYIANFDSEVNFLKKSFETLEVIRLKVLIISLDLLTRPYTHLLTKFQAACEELRSSRLFLKLLEAVLKTGNRMNVGTNRGDAHAFKLDTLLKLVDIKGTDGKTTLLHFVVQEIMRAECSRLCGTKSLTAKIQTLQSDHECAKLGLQVVAGLGGELSNVKKAAAMDSDVLSGYVAKLAGGIGKITDVLRLNEASAQSGQHRRFNDAMTDFLNKTENEIIKLQDQESMALSLVRELTEYFHGDSAKEEAHPFRIFMVVRDFLVILDQVCKEVGRINDHGLINSTRQHSVPIHSNLPPVFPRFHALRQESSDEEV</sequence>
<dbReference type="GO" id="GO:0045010">
    <property type="term" value="P:actin nucleation"/>
    <property type="evidence" value="ECO:0007669"/>
    <property type="project" value="InterPro"/>
</dbReference>
<evidence type="ECO:0000259" key="7">
    <source>
        <dbReference type="PROSITE" id="PS51444"/>
    </source>
</evidence>
<feature type="region of interest" description="Disordered" evidence="5">
    <location>
        <begin position="294"/>
        <end position="325"/>
    </location>
</feature>
<dbReference type="Pfam" id="PF02181">
    <property type="entry name" value="FH2"/>
    <property type="match status" value="2"/>
</dbReference>
<evidence type="ECO:0000256" key="4">
    <source>
        <dbReference type="RuleBase" id="RU361260"/>
    </source>
</evidence>
<dbReference type="EMBL" id="JACMSC010000017">
    <property type="protein sequence ID" value="KAG6479033.1"/>
    <property type="molecule type" value="Genomic_DNA"/>
</dbReference>
<dbReference type="GO" id="GO:0051015">
    <property type="term" value="F:actin filament binding"/>
    <property type="evidence" value="ECO:0007669"/>
    <property type="project" value="InterPro"/>
</dbReference>
<keyword evidence="2" id="KW-0732">Signal</keyword>